<dbReference type="Proteomes" id="UP000265725">
    <property type="component" value="Chromosome"/>
</dbReference>
<evidence type="ECO:0000256" key="1">
    <source>
        <dbReference type="ARBA" id="ARBA00006611"/>
    </source>
</evidence>
<keyword evidence="6" id="KW-1185">Reference proteome</keyword>
<comment type="similarity">
    <text evidence="1">Belongs to the GSP E family.</text>
</comment>
<dbReference type="SUPFAM" id="SSF52540">
    <property type="entry name" value="P-loop containing nucleoside triphosphate hydrolases"/>
    <property type="match status" value="1"/>
</dbReference>
<dbReference type="Gene3D" id="3.40.50.300">
    <property type="entry name" value="P-loop containing nucleotide triphosphate hydrolases"/>
    <property type="match status" value="1"/>
</dbReference>
<organism evidence="5 6">
    <name type="scientific">Paenisporosarcina cavernae</name>
    <dbReference type="NCBI Taxonomy" id="2320858"/>
    <lineage>
        <taxon>Bacteria</taxon>
        <taxon>Bacillati</taxon>
        <taxon>Bacillota</taxon>
        <taxon>Bacilli</taxon>
        <taxon>Bacillales</taxon>
        <taxon>Caryophanaceae</taxon>
        <taxon>Paenisporosarcina</taxon>
    </lineage>
</organism>
<dbReference type="Pfam" id="PF00437">
    <property type="entry name" value="T2SSE"/>
    <property type="match status" value="1"/>
</dbReference>
<dbReference type="PANTHER" id="PTHR30258:SF2">
    <property type="entry name" value="COMG OPERON PROTEIN 1"/>
    <property type="match status" value="1"/>
</dbReference>
<dbReference type="GO" id="GO:0005524">
    <property type="term" value="F:ATP binding"/>
    <property type="evidence" value="ECO:0007669"/>
    <property type="project" value="UniProtKB-KW"/>
</dbReference>
<evidence type="ECO:0000259" key="4">
    <source>
        <dbReference type="SMART" id="SM00382"/>
    </source>
</evidence>
<gene>
    <name evidence="5" type="ORF">D3873_06590</name>
</gene>
<dbReference type="InterPro" id="IPR047667">
    <property type="entry name" value="ATPase_ComGA"/>
</dbReference>
<dbReference type="GO" id="GO:0005886">
    <property type="term" value="C:plasma membrane"/>
    <property type="evidence" value="ECO:0007669"/>
    <property type="project" value="TreeGrafter"/>
</dbReference>
<feature type="domain" description="AAA+ ATPase" evidence="4">
    <location>
        <begin position="144"/>
        <end position="288"/>
    </location>
</feature>
<dbReference type="InterPro" id="IPR003593">
    <property type="entry name" value="AAA+_ATPase"/>
</dbReference>
<dbReference type="KEGG" id="paek:D3873_06590"/>
<accession>A0A385YS04</accession>
<dbReference type="OrthoDB" id="9808272at2"/>
<dbReference type="InterPro" id="IPR001482">
    <property type="entry name" value="T2SS/T4SS_dom"/>
</dbReference>
<proteinExistence type="inferred from homology"/>
<evidence type="ECO:0000256" key="2">
    <source>
        <dbReference type="ARBA" id="ARBA00022741"/>
    </source>
</evidence>
<dbReference type="GO" id="GO:0016887">
    <property type="term" value="F:ATP hydrolysis activity"/>
    <property type="evidence" value="ECO:0007669"/>
    <property type="project" value="TreeGrafter"/>
</dbReference>
<evidence type="ECO:0000313" key="5">
    <source>
        <dbReference type="EMBL" id="AYC29565.1"/>
    </source>
</evidence>
<keyword evidence="3" id="KW-0067">ATP-binding</keyword>
<evidence type="ECO:0000313" key="6">
    <source>
        <dbReference type="Proteomes" id="UP000265725"/>
    </source>
</evidence>
<dbReference type="AlphaFoldDB" id="A0A385YS04"/>
<keyword evidence="2" id="KW-0547">Nucleotide-binding</keyword>
<dbReference type="Gene3D" id="3.30.450.90">
    <property type="match status" value="1"/>
</dbReference>
<dbReference type="CDD" id="cd01129">
    <property type="entry name" value="PulE-GspE-like"/>
    <property type="match status" value="1"/>
</dbReference>
<name>A0A385YS04_9BACL</name>
<sequence length="345" mass="38914">MKETMTINQLLEKKSVNFFQQALDLHATDLHLIPKDNHFSIVYRIQEQLTMYCSLPLELGIRLITYWKLLAQLDISEKRKPQSGSFELELQNIAFSIRLSTLPSAHNLESVALRFQSHLQTKSLDDLFFQEDMADYFRLLLSNRYGLICIAGATGTGKTTSAYSMLQYCAQVLRKNVIAIEDPIEIKLANVLQVQVNENAGLSYAKGIKSLLRHSPDIIFIGEIRDSETASIAMEAALTGHLVLSTIHASNSIGSIFRLRDLGVRMEDIRQGVLALVSQQLVEITSEEIEKGKKRKALVEILQGASLSDCLSYLSEGWEYELPIEKTIRFQLREGLLNGSFYPTN</sequence>
<dbReference type="InterPro" id="IPR027417">
    <property type="entry name" value="P-loop_NTPase"/>
</dbReference>
<protein>
    <submittedName>
        <fullName evidence="5">Competence protein ComG</fullName>
    </submittedName>
</protein>
<dbReference type="PANTHER" id="PTHR30258">
    <property type="entry name" value="TYPE II SECRETION SYSTEM PROTEIN GSPE-RELATED"/>
    <property type="match status" value="1"/>
</dbReference>
<evidence type="ECO:0000256" key="3">
    <source>
        <dbReference type="ARBA" id="ARBA00022840"/>
    </source>
</evidence>
<dbReference type="SMART" id="SM00382">
    <property type="entry name" value="AAA"/>
    <property type="match status" value="1"/>
</dbReference>
<reference evidence="6" key="1">
    <citation type="submission" date="2018-09" db="EMBL/GenBank/DDBJ databases">
        <authorList>
            <person name="Zhu H."/>
        </authorList>
    </citation>
    <scope>NUCLEOTIDE SEQUENCE [LARGE SCALE GENOMIC DNA]</scope>
    <source>
        <strain evidence="6">K2R23-3</strain>
    </source>
</reference>
<dbReference type="EMBL" id="CP032418">
    <property type="protein sequence ID" value="AYC29565.1"/>
    <property type="molecule type" value="Genomic_DNA"/>
</dbReference>
<dbReference type="NCBIfam" id="NF041000">
    <property type="entry name" value="ATPase_ComGA"/>
    <property type="match status" value="1"/>
</dbReference>